<protein>
    <recommendedName>
        <fullName evidence="6">Mutator family transposase</fullName>
    </recommendedName>
</protein>
<dbReference type="PANTHER" id="PTHR33217">
    <property type="entry name" value="TRANSPOSASE FOR INSERTION SEQUENCE ELEMENT IS1081"/>
    <property type="match status" value="1"/>
</dbReference>
<reference evidence="7 8" key="1">
    <citation type="submission" date="2018-06" db="EMBL/GenBank/DDBJ databases">
        <authorList>
            <consortium name="Pathogen Informatics"/>
            <person name="Doyle S."/>
        </authorList>
    </citation>
    <scope>NUCLEOTIDE SEQUENCE [LARGE SCALE GENOMIC DNA]</scope>
    <source>
        <strain evidence="7 8">NCTC6179</strain>
    </source>
</reference>
<evidence type="ECO:0000256" key="3">
    <source>
        <dbReference type="ARBA" id="ARBA00022578"/>
    </source>
</evidence>
<dbReference type="Pfam" id="PF00872">
    <property type="entry name" value="Transposase_mut"/>
    <property type="match status" value="1"/>
</dbReference>
<name>A0A9X8SXF7_STREQ</name>
<dbReference type="GO" id="GO:0006313">
    <property type="term" value="P:DNA transposition"/>
    <property type="evidence" value="ECO:0007669"/>
    <property type="project" value="UniProtKB-UniRule"/>
</dbReference>
<dbReference type="RefSeq" id="WP_111714632.1">
    <property type="nucleotide sequence ID" value="NZ_LR134316.1"/>
</dbReference>
<evidence type="ECO:0000313" key="8">
    <source>
        <dbReference type="Proteomes" id="UP000249571"/>
    </source>
</evidence>
<dbReference type="AlphaFoldDB" id="A0A9X8SXF7"/>
<proteinExistence type="inferred from homology"/>
<comment type="similarity">
    <text evidence="2 6">Belongs to the transposase mutator family.</text>
</comment>
<evidence type="ECO:0000256" key="6">
    <source>
        <dbReference type="RuleBase" id="RU365089"/>
    </source>
</evidence>
<comment type="function">
    <text evidence="1 6">Required for the transposition of the insertion element.</text>
</comment>
<dbReference type="Proteomes" id="UP000249571">
    <property type="component" value="Chromosome 1"/>
</dbReference>
<organism evidence="7 8">
    <name type="scientific">Streptococcus dysgalactiae subsp. equisimilis</name>
    <name type="common">Streptococcus equisimilis</name>
    <dbReference type="NCBI Taxonomy" id="119602"/>
    <lineage>
        <taxon>Bacteria</taxon>
        <taxon>Bacillati</taxon>
        <taxon>Bacillota</taxon>
        <taxon>Bacilli</taxon>
        <taxon>Lactobacillales</taxon>
        <taxon>Streptococcaceae</taxon>
        <taxon>Streptococcus</taxon>
    </lineage>
</organism>
<dbReference type="InterPro" id="IPR001207">
    <property type="entry name" value="Transposase_mutator"/>
</dbReference>
<dbReference type="GO" id="GO:0003677">
    <property type="term" value="F:DNA binding"/>
    <property type="evidence" value="ECO:0007669"/>
    <property type="project" value="UniProtKB-UniRule"/>
</dbReference>
<evidence type="ECO:0000256" key="1">
    <source>
        <dbReference type="ARBA" id="ARBA00002190"/>
    </source>
</evidence>
<dbReference type="PANTHER" id="PTHR33217:SF8">
    <property type="entry name" value="MUTATOR FAMILY TRANSPOSASE"/>
    <property type="match status" value="1"/>
</dbReference>
<dbReference type="NCBIfam" id="NF033543">
    <property type="entry name" value="transpos_IS256"/>
    <property type="match status" value="1"/>
</dbReference>
<gene>
    <name evidence="7" type="primary">tnp1191_1</name>
    <name evidence="7" type="ORF">NCTC6179_00005</name>
</gene>
<evidence type="ECO:0000313" key="7">
    <source>
        <dbReference type="EMBL" id="SQF65917.1"/>
    </source>
</evidence>
<accession>A0A9X8SXF7</accession>
<dbReference type="GO" id="GO:0004803">
    <property type="term" value="F:transposase activity"/>
    <property type="evidence" value="ECO:0007669"/>
    <property type="project" value="UniProtKB-UniRule"/>
</dbReference>
<keyword evidence="4 6" id="KW-0238">DNA-binding</keyword>
<sequence>MTQFTTELLNFLAQKQDIDDFFRQSLETAMNELLQAELSAFLGYEPYEKSGYNTGNSRNGTYSRQFETKYGTVSLAIPRDRNGEFSPAILPSYTRRDDHLEEMVIKLYQTGVTTREISEIIERMYGHHYSPTTVSNITKVTQENVTAFHERTLKENYSVLYLDGTYLPLRRGTVSKECVHIALGITPEGYKSVLGYEIAPNENNTSWSDLLNRLQRQGVQQVSLVVTDGFNGLERVIQQVYPLAKQQRCLVHIARNMSSKVKRVDRAPIIEQFKQVYRATSFEEARKLLRQFMDEWKPRYKKVMESLEKTENLFTFYQLPYCIWPSIYSTNLIESLNKEIKRQCKKKVVFPNEESLERCLVTIFEDYNFKFGHRVHKGFGACSDTLDSLFD</sequence>
<dbReference type="EMBL" id="LS483361">
    <property type="protein sequence ID" value="SQF65917.1"/>
    <property type="molecule type" value="Genomic_DNA"/>
</dbReference>
<evidence type="ECO:0000256" key="5">
    <source>
        <dbReference type="ARBA" id="ARBA00023172"/>
    </source>
</evidence>
<keyword evidence="6" id="KW-0814">Transposable element</keyword>
<evidence type="ECO:0000256" key="4">
    <source>
        <dbReference type="ARBA" id="ARBA00023125"/>
    </source>
</evidence>
<keyword evidence="5 6" id="KW-0233">DNA recombination</keyword>
<dbReference type="PROSITE" id="PS01007">
    <property type="entry name" value="TRANSPOSASE_MUTATOR"/>
    <property type="match status" value="1"/>
</dbReference>
<evidence type="ECO:0000256" key="2">
    <source>
        <dbReference type="ARBA" id="ARBA00010961"/>
    </source>
</evidence>
<keyword evidence="3 6" id="KW-0815">Transposition</keyword>